<dbReference type="OrthoDB" id="10422822at2759"/>
<feature type="compositionally biased region" description="Polar residues" evidence="1">
    <location>
        <begin position="478"/>
        <end position="488"/>
    </location>
</feature>
<feature type="compositionally biased region" description="Polar residues" evidence="1">
    <location>
        <begin position="213"/>
        <end position="229"/>
    </location>
</feature>
<feature type="compositionally biased region" description="Polar residues" evidence="1">
    <location>
        <begin position="341"/>
        <end position="357"/>
    </location>
</feature>
<feature type="compositionally biased region" description="Polar residues" evidence="1">
    <location>
        <begin position="602"/>
        <end position="613"/>
    </location>
</feature>
<dbReference type="InterPro" id="IPR036910">
    <property type="entry name" value="HMG_box_dom_sf"/>
</dbReference>
<feature type="compositionally biased region" description="Polar residues" evidence="1">
    <location>
        <begin position="34"/>
        <end position="43"/>
    </location>
</feature>
<evidence type="ECO:0000256" key="1">
    <source>
        <dbReference type="SAM" id="MobiDB-lite"/>
    </source>
</evidence>
<name>A0A9W8J804_9AGAR</name>
<feature type="compositionally biased region" description="Low complexity" evidence="1">
    <location>
        <begin position="264"/>
        <end position="297"/>
    </location>
</feature>
<feature type="compositionally biased region" description="Polar residues" evidence="1">
    <location>
        <begin position="512"/>
        <end position="523"/>
    </location>
</feature>
<reference evidence="2" key="1">
    <citation type="submission" date="2022-06" db="EMBL/GenBank/DDBJ databases">
        <title>Genome Sequence of Candolleomyces eurysporus.</title>
        <authorList>
            <person name="Buettner E."/>
        </authorList>
    </citation>
    <scope>NUCLEOTIDE SEQUENCE</scope>
    <source>
        <strain evidence="2">VTCC 930004</strain>
    </source>
</reference>
<feature type="compositionally biased region" description="Polar residues" evidence="1">
    <location>
        <begin position="788"/>
        <end position="817"/>
    </location>
</feature>
<gene>
    <name evidence="2" type="ORF">H1R20_g9094</name>
</gene>
<feature type="region of interest" description="Disordered" evidence="1">
    <location>
        <begin position="141"/>
        <end position="395"/>
    </location>
</feature>
<feature type="region of interest" description="Disordered" evidence="1">
    <location>
        <begin position="732"/>
        <end position="817"/>
    </location>
</feature>
<feature type="region of interest" description="Disordered" evidence="1">
    <location>
        <begin position="1"/>
        <end position="43"/>
    </location>
</feature>
<accession>A0A9W8J804</accession>
<dbReference type="Proteomes" id="UP001140091">
    <property type="component" value="Unassembled WGS sequence"/>
</dbReference>
<evidence type="ECO:0000313" key="2">
    <source>
        <dbReference type="EMBL" id="KAJ2928004.1"/>
    </source>
</evidence>
<dbReference type="EMBL" id="JANBPK010000946">
    <property type="protein sequence ID" value="KAJ2928004.1"/>
    <property type="molecule type" value="Genomic_DNA"/>
</dbReference>
<sequence length="817" mass="85753">MEGFEANAERLENGDCRTENTSFDDRGCQEEGRNTVSATRNPLRNLTNFNLHSAGQPQSLYASIALPTLQQDASDATSEEVDELFNQYIVWPSDDDAVPQQDSASDSQHSTNTTRSREKGRVLNDLDEDDFYANEVGVYYGANVDDSGGDAPPVPESLPARAAATGSEVISPYPSELQDFPASSPLAQVSGTQSRSSKASSLKKSQSRPSEGPSPSTDASKEQASTNKKTSSRKRRLSESKDQPSKRPASESKVQSIAVSIPQPSSAHAATPSTAPLPATGALANAAAVESAAPSRAGNEGTRQQEASEATTIPNAIPAVSNRAVARATTSSTAPRHIPVSSGSHGGTTSANASDTVCVSRPNVQLPELASSATSEGVDQRGAQEVTNNAKSSVSSSVVIQTSAAPLAQPVPVNATRRANAVAPSNMPTAVPVVSSILVSSPDSEAPTSRGENQGAGKQGASTKGKGRRGAGSRSRGNENSQTASTVSPPLYGGMQLVWHSENPDAVVGHTATGSSASAQPSDANEKKPENGYILYRNTMFSLHWSAEKVKIEWRNMPESEKNIWCSKADLKRVEEAAKRQGNSCGQSISSAVPSPSPAPLVQNNQAQSSVDLSTVPGPSTAPLEGSIQYSQVGSSGAQQQQPQAPAMPPMQQFTPDPRYQAPPDGFSATHYPTFGGHYHYPATNANQLPPSYYHMPQVSIPFNGYPPQGMLMAPPPNFWAHARPGYGIPAPPPNAHYSMNQPPATNNAHDDNANANAGPSLPATNANSSFNPPPQGSFDYHQAAAMNANTVTGPSVSSTPNNVPWGQRPQSWTPTP</sequence>
<feature type="region of interest" description="Disordered" evidence="1">
    <location>
        <begin position="92"/>
        <end position="128"/>
    </location>
</feature>
<feature type="compositionally biased region" description="Polar residues" evidence="1">
    <location>
        <begin position="301"/>
        <end position="314"/>
    </location>
</feature>
<organism evidence="2 3">
    <name type="scientific">Candolleomyces eurysporus</name>
    <dbReference type="NCBI Taxonomy" id="2828524"/>
    <lineage>
        <taxon>Eukaryota</taxon>
        <taxon>Fungi</taxon>
        <taxon>Dikarya</taxon>
        <taxon>Basidiomycota</taxon>
        <taxon>Agaricomycotina</taxon>
        <taxon>Agaricomycetes</taxon>
        <taxon>Agaricomycetidae</taxon>
        <taxon>Agaricales</taxon>
        <taxon>Agaricineae</taxon>
        <taxon>Psathyrellaceae</taxon>
        <taxon>Candolleomyces</taxon>
    </lineage>
</organism>
<feature type="region of interest" description="Disordered" evidence="1">
    <location>
        <begin position="582"/>
        <end position="661"/>
    </location>
</feature>
<feature type="compositionally biased region" description="Low complexity" evidence="1">
    <location>
        <begin position="193"/>
        <end position="208"/>
    </location>
</feature>
<feature type="compositionally biased region" description="Basic and acidic residues" evidence="1">
    <location>
        <begin position="7"/>
        <end position="33"/>
    </location>
</feature>
<dbReference type="AlphaFoldDB" id="A0A9W8J804"/>
<keyword evidence="3" id="KW-1185">Reference proteome</keyword>
<feature type="region of interest" description="Disordered" evidence="1">
    <location>
        <begin position="439"/>
        <end position="529"/>
    </location>
</feature>
<feature type="compositionally biased region" description="Low complexity" evidence="1">
    <location>
        <begin position="638"/>
        <end position="653"/>
    </location>
</feature>
<feature type="compositionally biased region" description="Polar residues" evidence="1">
    <location>
        <begin position="628"/>
        <end position="637"/>
    </location>
</feature>
<proteinExistence type="predicted"/>
<feature type="compositionally biased region" description="Basic and acidic residues" evidence="1">
    <location>
        <begin position="237"/>
        <end position="250"/>
    </location>
</feature>
<dbReference type="SUPFAM" id="SSF47095">
    <property type="entry name" value="HMG-box"/>
    <property type="match status" value="1"/>
</dbReference>
<feature type="compositionally biased region" description="Low complexity" evidence="1">
    <location>
        <begin position="321"/>
        <end position="336"/>
    </location>
</feature>
<feature type="non-terminal residue" evidence="2">
    <location>
        <position position="1"/>
    </location>
</feature>
<comment type="caution">
    <text evidence="2">The sequence shown here is derived from an EMBL/GenBank/DDBJ whole genome shotgun (WGS) entry which is preliminary data.</text>
</comment>
<evidence type="ECO:0000313" key="3">
    <source>
        <dbReference type="Proteomes" id="UP001140091"/>
    </source>
</evidence>
<feature type="compositionally biased region" description="Basic and acidic residues" evidence="1">
    <location>
        <begin position="115"/>
        <end position="124"/>
    </location>
</feature>
<feature type="compositionally biased region" description="Polar residues" evidence="1">
    <location>
        <begin position="100"/>
        <end position="114"/>
    </location>
</feature>
<protein>
    <submittedName>
        <fullName evidence="2">Uncharacterized protein</fullName>
    </submittedName>
</protein>